<evidence type="ECO:0000313" key="1">
    <source>
        <dbReference type="EMBL" id="CAI4214484.1"/>
    </source>
</evidence>
<organism evidence="1 2">
    <name type="scientific">Parascedosporium putredinis</name>
    <dbReference type="NCBI Taxonomy" id="1442378"/>
    <lineage>
        <taxon>Eukaryota</taxon>
        <taxon>Fungi</taxon>
        <taxon>Dikarya</taxon>
        <taxon>Ascomycota</taxon>
        <taxon>Pezizomycotina</taxon>
        <taxon>Sordariomycetes</taxon>
        <taxon>Hypocreomycetidae</taxon>
        <taxon>Microascales</taxon>
        <taxon>Microascaceae</taxon>
        <taxon>Parascedosporium</taxon>
    </lineage>
</organism>
<reference evidence="1" key="1">
    <citation type="submission" date="2022-11" db="EMBL/GenBank/DDBJ databases">
        <authorList>
            <person name="Scott C."/>
            <person name="Bruce N."/>
        </authorList>
    </citation>
    <scope>NUCLEOTIDE SEQUENCE</scope>
</reference>
<evidence type="ECO:0000313" key="2">
    <source>
        <dbReference type="Proteomes" id="UP000838763"/>
    </source>
</evidence>
<protein>
    <recommendedName>
        <fullName evidence="3">Fungal N-terminal domain-containing protein</fullName>
    </recommendedName>
</protein>
<sequence length="100" mass="10546">MDPATAIGVASGIITFLNVACKIVDVASELYTSNSGATKENERISQVITDLKDVSLGLTANTPVSGRHEAALQELGRDCAALSAELLSILENLRLAKSRF</sequence>
<accession>A0A9P1H312</accession>
<dbReference type="EMBL" id="CALLCH030000011">
    <property type="protein sequence ID" value="CAI4214484.1"/>
    <property type="molecule type" value="Genomic_DNA"/>
</dbReference>
<dbReference type="Proteomes" id="UP000838763">
    <property type="component" value="Unassembled WGS sequence"/>
</dbReference>
<name>A0A9P1H312_9PEZI</name>
<evidence type="ECO:0008006" key="3">
    <source>
        <dbReference type="Google" id="ProtNLM"/>
    </source>
</evidence>
<proteinExistence type="predicted"/>
<dbReference type="AlphaFoldDB" id="A0A9P1H312"/>
<keyword evidence="2" id="KW-1185">Reference proteome</keyword>
<dbReference type="OrthoDB" id="4851743at2759"/>
<comment type="caution">
    <text evidence="1">The sequence shown here is derived from an EMBL/GenBank/DDBJ whole genome shotgun (WGS) entry which is preliminary data.</text>
</comment>
<gene>
    <name evidence="1" type="ORF">PPNO1_LOCUS4217</name>
</gene>